<dbReference type="InterPro" id="IPR011855">
    <property type="entry name" value="Phgtail_TP901_1"/>
</dbReference>
<dbReference type="Pfam" id="PF06199">
    <property type="entry name" value="Phage_tail_2"/>
    <property type="match status" value="1"/>
</dbReference>
<dbReference type="AlphaFoldDB" id="A0A5M8RUC2"/>
<dbReference type="EMBL" id="QSND01000002">
    <property type="protein sequence ID" value="KAA6450950.1"/>
    <property type="molecule type" value="Genomic_DNA"/>
</dbReference>
<reference evidence="1 2" key="1">
    <citation type="submission" date="2018-08" db="EMBL/GenBank/DDBJ databases">
        <title>Bacillus phenotypic plasticity.</title>
        <authorList>
            <person name="Hurtado E."/>
        </authorList>
    </citation>
    <scope>NUCLEOTIDE SEQUENCE [LARGE SCALE GENOMIC DNA]</scope>
    <source>
        <strain evidence="1 2">427</strain>
    </source>
</reference>
<dbReference type="NCBIfam" id="TIGR02126">
    <property type="entry name" value="phgtail_TP901_1"/>
    <property type="match status" value="1"/>
</dbReference>
<sequence>MPRSGKPTTGKSIIYLAQPANAPIGADAYIIGNQTEGTWTREQETVDEQTKLGRIVGYGAKSETFELTLYAEDGDEGQEALDWTYDNEAELKIWRVDISKKNENGKYNARFGYTIIENLESGEPTDGFVEISTSLPVLVRTVKGELDLPDDFIQAAQEIIFEKPGETTGGFENRKQPETTP</sequence>
<accession>A0A5M8RUC2</accession>
<comment type="caution">
    <text evidence="1">The sequence shown here is derived from an EMBL/GenBank/DDBJ whole genome shotgun (WGS) entry which is preliminary data.</text>
</comment>
<dbReference type="RefSeq" id="WP_150149782.1">
    <property type="nucleotide sequence ID" value="NZ_QSND01000002.1"/>
</dbReference>
<proteinExistence type="predicted"/>
<organism evidence="1 2">
    <name type="scientific">Bacillus swezeyi</name>
    <dbReference type="NCBI Taxonomy" id="1925020"/>
    <lineage>
        <taxon>Bacteria</taxon>
        <taxon>Bacillati</taxon>
        <taxon>Bacillota</taxon>
        <taxon>Bacilli</taxon>
        <taxon>Bacillales</taxon>
        <taxon>Bacillaceae</taxon>
        <taxon>Bacillus</taxon>
    </lineage>
</organism>
<evidence type="ECO:0000313" key="1">
    <source>
        <dbReference type="EMBL" id="KAA6450950.1"/>
    </source>
</evidence>
<evidence type="ECO:0000313" key="2">
    <source>
        <dbReference type="Proteomes" id="UP000324326"/>
    </source>
</evidence>
<dbReference type="Proteomes" id="UP000324326">
    <property type="component" value="Unassembled WGS sequence"/>
</dbReference>
<protein>
    <submittedName>
        <fullName evidence="1">Phage major tail protein, TP901-1 family</fullName>
    </submittedName>
</protein>
<gene>
    <name evidence="1" type="ORF">DX927_08950</name>
</gene>
<name>A0A5M8RUC2_9BACI</name>